<dbReference type="AlphaFoldDB" id="A0A3N4PZT4"/>
<proteinExistence type="predicted"/>
<sequence length="192" mass="21637">MQACSSGTVTRVPLKNNLGDITMEMPARWDTTLQWTDYSCNAESDRIKYRFQQRSNPVVLESGFIFSNYPEDSVNQLTIMHSGAAAPGPGGWKTMAEVHVGNKYYCTLLDANTQFSLDTIIRAGQDSFSILAPVFTDTTAYYHREVRVATIMNGQLLEFEFKLLSKTPQPGMNRFTGEALGIIRSTRLKYQR</sequence>
<reference evidence="1 2" key="1">
    <citation type="submission" date="2018-11" db="EMBL/GenBank/DDBJ databases">
        <title>Chitinophaga lutea sp.nov., isolate from arsenic contaminated soil.</title>
        <authorList>
            <person name="Zong Y."/>
        </authorList>
    </citation>
    <scope>NUCLEOTIDE SEQUENCE [LARGE SCALE GENOMIC DNA]</scope>
    <source>
        <strain evidence="1 2">ZY74</strain>
    </source>
</reference>
<name>A0A3N4PZT4_9BACT</name>
<accession>A0A3N4PZT4</accession>
<evidence type="ECO:0000313" key="2">
    <source>
        <dbReference type="Proteomes" id="UP000278351"/>
    </source>
</evidence>
<organism evidence="1 2">
    <name type="scientific">Chitinophaga lutea</name>
    <dbReference type="NCBI Taxonomy" id="2488634"/>
    <lineage>
        <taxon>Bacteria</taxon>
        <taxon>Pseudomonadati</taxon>
        <taxon>Bacteroidota</taxon>
        <taxon>Chitinophagia</taxon>
        <taxon>Chitinophagales</taxon>
        <taxon>Chitinophagaceae</taxon>
        <taxon>Chitinophaga</taxon>
    </lineage>
</organism>
<protein>
    <submittedName>
        <fullName evidence="1">Uncharacterized protein</fullName>
    </submittedName>
</protein>
<comment type="caution">
    <text evidence="1">The sequence shown here is derived from an EMBL/GenBank/DDBJ whole genome shotgun (WGS) entry which is preliminary data.</text>
</comment>
<dbReference type="Proteomes" id="UP000278351">
    <property type="component" value="Unassembled WGS sequence"/>
</dbReference>
<evidence type="ECO:0000313" key="1">
    <source>
        <dbReference type="EMBL" id="RPE12429.1"/>
    </source>
</evidence>
<dbReference type="EMBL" id="RPDH01000001">
    <property type="protein sequence ID" value="RPE12429.1"/>
    <property type="molecule type" value="Genomic_DNA"/>
</dbReference>
<gene>
    <name evidence="1" type="ORF">EGT74_02440</name>
</gene>
<keyword evidence="2" id="KW-1185">Reference proteome</keyword>